<reference evidence="3" key="1">
    <citation type="submission" date="2022-10" db="EMBL/GenBank/DDBJ databases">
        <title>Streptomyces beihaiensis sp. nov., a chitin degrading actinobacterium, isolated from shrimp pond soil.</title>
        <authorList>
            <person name="Xie J."/>
            <person name="Shen N."/>
        </authorList>
    </citation>
    <scope>NUCLEOTIDE SEQUENCE</scope>
    <source>
        <strain evidence="3">GXMU-J5</strain>
    </source>
</reference>
<keyword evidence="4" id="KW-1185">Reference proteome</keyword>
<evidence type="ECO:0000313" key="3">
    <source>
        <dbReference type="EMBL" id="MCX3062134.1"/>
    </source>
</evidence>
<dbReference type="PANTHER" id="PTHR43000">
    <property type="entry name" value="DTDP-D-GLUCOSE 4,6-DEHYDRATASE-RELATED"/>
    <property type="match status" value="1"/>
</dbReference>
<proteinExistence type="inferred from homology"/>
<evidence type="ECO:0000256" key="1">
    <source>
        <dbReference type="ARBA" id="ARBA00007637"/>
    </source>
</evidence>
<dbReference type="Pfam" id="PF01370">
    <property type="entry name" value="Epimerase"/>
    <property type="match status" value="1"/>
</dbReference>
<organism evidence="3 4">
    <name type="scientific">Streptomyces beihaiensis</name>
    <dbReference type="NCBI Taxonomy" id="2984495"/>
    <lineage>
        <taxon>Bacteria</taxon>
        <taxon>Bacillati</taxon>
        <taxon>Actinomycetota</taxon>
        <taxon>Actinomycetes</taxon>
        <taxon>Kitasatosporales</taxon>
        <taxon>Streptomycetaceae</taxon>
        <taxon>Streptomyces</taxon>
    </lineage>
</organism>
<dbReference type="InterPro" id="IPR036291">
    <property type="entry name" value="NAD(P)-bd_dom_sf"/>
</dbReference>
<sequence length="252" mass="27191">MEIIGRGFLAGHLAPLADEHAGAVALAAGVSWASGTSAADFERERRLFRQVMERCRASGRTLVFFSTASAGVYGADRPGREDDVLTARSAYGENKLGMEQELRDSGIDFLVLRLSHVVGSGQPAHQLLPTLVRSLGAGQIVIQRRATRDVIDVGHVVTVLDLLLRRGIRRETLNVATGTAVSVERIVDHLEFRLGVSADRRYVDAGTSHLVSVDKLHSLLPEVAGFGFGPDYYRTALDGYLAGTRASTEPTP</sequence>
<evidence type="ECO:0000313" key="4">
    <source>
        <dbReference type="Proteomes" id="UP001163064"/>
    </source>
</evidence>
<name>A0ABT3TYK4_9ACTN</name>
<dbReference type="RefSeq" id="WP_266602104.1">
    <property type="nucleotide sequence ID" value="NZ_JAPHNL010000263.1"/>
</dbReference>
<dbReference type="Gene3D" id="3.40.50.720">
    <property type="entry name" value="NAD(P)-binding Rossmann-like Domain"/>
    <property type="match status" value="1"/>
</dbReference>
<evidence type="ECO:0000259" key="2">
    <source>
        <dbReference type="Pfam" id="PF01370"/>
    </source>
</evidence>
<protein>
    <submittedName>
        <fullName evidence="3">NAD-dependent epimerase/dehydratase family protein</fullName>
    </submittedName>
</protein>
<gene>
    <name evidence="3" type="ORF">OFY01_20695</name>
</gene>
<dbReference type="SUPFAM" id="SSF51735">
    <property type="entry name" value="NAD(P)-binding Rossmann-fold domains"/>
    <property type="match status" value="1"/>
</dbReference>
<dbReference type="Proteomes" id="UP001163064">
    <property type="component" value="Unassembled WGS sequence"/>
</dbReference>
<dbReference type="InterPro" id="IPR001509">
    <property type="entry name" value="Epimerase_deHydtase"/>
</dbReference>
<comment type="caution">
    <text evidence="3">The sequence shown here is derived from an EMBL/GenBank/DDBJ whole genome shotgun (WGS) entry which is preliminary data.</text>
</comment>
<comment type="similarity">
    <text evidence="1">Belongs to the NAD(P)-dependent epimerase/dehydratase family.</text>
</comment>
<dbReference type="EMBL" id="JAPHNL010000263">
    <property type="protein sequence ID" value="MCX3062134.1"/>
    <property type="molecule type" value="Genomic_DNA"/>
</dbReference>
<feature type="domain" description="NAD-dependent epimerase/dehydratase" evidence="2">
    <location>
        <begin position="24"/>
        <end position="176"/>
    </location>
</feature>
<accession>A0ABT3TYK4</accession>